<dbReference type="PANTHER" id="PTHR42648:SF32">
    <property type="entry name" value="RIBONUCLEASE H-LIKE DOMAIN, GAG-PRE-INTEGRASE DOMAIN PROTEIN-RELATED"/>
    <property type="match status" value="1"/>
</dbReference>
<protein>
    <recommendedName>
        <fullName evidence="11">Gag-pol polyprotein</fullName>
    </recommendedName>
</protein>
<sequence>MHVLQSAMNPDEADQVENCETAREIWVALESTYEGTSNIRESRIDLLVHEYEAFSMLNNESIHEMYSRFTVLINKLKGLGRTFQLKDLNRKILRSLPKEWLPKRTAVEEAKNLTTLPINELIGSLLSHENVIKQVSHDDEKRKKTLAFKSRTVDYESDDDLSDFDKEFALVSKKFHRMLKYKNDQKRRQDDSKFIANDRYKSVSQDRLPNQQTRILETGQSEREAQACYKCGKIGHIRAHCPQTLKAKERAMKATWSDYESEPDEDQEDNLAFMAFSNDLNTQTELASQITESGNIKTDYLWYLDSGCSHHMSGKKNLFSSLQIKRGGKVIFGDDSFGTIAGTGTIGKYPLPVINDVLLVEGLKHNLLSISQLCSSGNKVSFESSRCIVERVSDGMVLFVGTRHNNMYIIDLQNIDAFNEYCFAVSFQQELLWHRKLGHISLSKLTMLSKLNLARGIPLLKDKANFFCETCISGKQTRKSFKSKTDITSTAVFELIHMDLFGPCNVTSLGGKNYVFVLVDDYSRFTWVFFLAHKSETFAKFKTFALMHTSQLKTVKSDNGGEFIMDEFETFCNDTGISHIFSAPRTPQQNGVVERKNRTIIECARTLLLEYNLPKYFWAEAVNTACHVINRVIVRKTLNKTPYELLKNKPPNISYFHPFGCPCYVLNTRDQLGKFDSRSDLAIFLGYSVRGQAFRVYNKRTQKVEESVHVKFNEMTPPVETSVPLSFDLSELSNSSDESIEEEVPDQTDRSENNEKQAHEAASNIDAPVALPTAPPHIQKRHPAAQVIGDITDGLKTRGKYVPGQYAYVSQVEPKSYKDALKIEEWVFAMIEELTQFEYLHVWDLVPRPLNVTIIGTKWVFRNKSDELGIIIRNKARLVAQGYCQEEGIDYDETFAPVARLESILLLCAFASYMGFPLFQMDVKSAFLNGVIEEDVYVAQPPGFEDHRYPDHVFRLNKALYGLKQAPRAWYDRLTSFLHDQNFVQGSVDKTLFIKHESSDLLLVQIYVDDIVFGSTNTQMCSSFCESMKSVFEMSLMGELKYFLGLQIKQTAHGTFISQSKYVSTMLQKFDMTTLNTCPTPMATNVKLDLDETGESVDESKYRGMIGSLLYLTASRPDIQYAVCLCARFQSQPKQSHLTAVKRIFRYLKGTSDVGIWYAKQDQFDLLGYTDSDFAGSLTDRKSTSGCCQFVGTSLVSWFCKKQGAVALSTAEAEYIAAGSSCAQLLWLKSQLNDYGLKVSSVPLYCDNTSAICMTKNPVQHSRTKHIDIKYHFIRELVKDGHISLHHIPTEFQLADLFTKPLAADRFTFLCFEIGLRSLSSLSELIGDTGS</sequence>
<dbReference type="SMART" id="SM00343">
    <property type="entry name" value="ZnF_C2HC"/>
    <property type="match status" value="1"/>
</dbReference>
<dbReference type="Gene3D" id="3.30.420.10">
    <property type="entry name" value="Ribonuclease H-like superfamily/Ribonuclease H"/>
    <property type="match status" value="1"/>
</dbReference>
<reference evidence="9" key="1">
    <citation type="submission" date="2022-08" db="EMBL/GenBank/DDBJ databases">
        <authorList>
            <person name="Gutierrez-Valencia J."/>
        </authorList>
    </citation>
    <scope>NUCLEOTIDE SEQUENCE</scope>
</reference>
<keyword evidence="10" id="KW-1185">Reference proteome</keyword>
<dbReference type="InterPro" id="IPR036875">
    <property type="entry name" value="Znf_CCHC_sf"/>
</dbReference>
<dbReference type="GO" id="GO:0015074">
    <property type="term" value="P:DNA integration"/>
    <property type="evidence" value="ECO:0007669"/>
    <property type="project" value="InterPro"/>
</dbReference>
<keyword evidence="5" id="KW-0862">Zinc</keyword>
<evidence type="ECO:0000256" key="6">
    <source>
        <dbReference type="SAM" id="MobiDB-lite"/>
    </source>
</evidence>
<comment type="caution">
    <text evidence="9">The sequence shown here is derived from an EMBL/GenBank/DDBJ whole genome shotgun (WGS) entry which is preliminary data.</text>
</comment>
<keyword evidence="2" id="KW-0479">Metal-binding</keyword>
<proteinExistence type="predicted"/>
<dbReference type="EMBL" id="CAMGYJ010000006">
    <property type="protein sequence ID" value="CAI0435036.1"/>
    <property type="molecule type" value="Genomic_DNA"/>
</dbReference>
<dbReference type="InterPro" id="IPR025724">
    <property type="entry name" value="GAG-pre-integrase_dom"/>
</dbReference>
<dbReference type="SUPFAM" id="SSF56672">
    <property type="entry name" value="DNA/RNA polymerases"/>
    <property type="match status" value="1"/>
</dbReference>
<keyword evidence="5" id="KW-0863">Zinc-finger</keyword>
<evidence type="ECO:0000256" key="2">
    <source>
        <dbReference type="ARBA" id="ARBA00022723"/>
    </source>
</evidence>
<evidence type="ECO:0000256" key="1">
    <source>
        <dbReference type="ARBA" id="ARBA00022670"/>
    </source>
</evidence>
<keyword evidence="3" id="KW-0064">Aspartyl protease</keyword>
<dbReference type="InterPro" id="IPR054722">
    <property type="entry name" value="PolX-like_BBD"/>
</dbReference>
<dbReference type="InterPro" id="IPR013103">
    <property type="entry name" value="RVT_2"/>
</dbReference>
<evidence type="ECO:0000256" key="4">
    <source>
        <dbReference type="ARBA" id="ARBA00022801"/>
    </source>
</evidence>
<dbReference type="Pfam" id="PF13976">
    <property type="entry name" value="gag_pre-integrs"/>
    <property type="match status" value="1"/>
</dbReference>
<dbReference type="Pfam" id="PF00665">
    <property type="entry name" value="rve"/>
    <property type="match status" value="1"/>
</dbReference>
<evidence type="ECO:0000259" key="7">
    <source>
        <dbReference type="PROSITE" id="PS50158"/>
    </source>
</evidence>
<dbReference type="InterPro" id="IPR001878">
    <property type="entry name" value="Znf_CCHC"/>
</dbReference>
<dbReference type="InterPro" id="IPR001584">
    <property type="entry name" value="Integrase_cat-core"/>
</dbReference>
<dbReference type="SUPFAM" id="SSF57756">
    <property type="entry name" value="Retrovirus zinc finger-like domains"/>
    <property type="match status" value="1"/>
</dbReference>
<dbReference type="SUPFAM" id="SSF53098">
    <property type="entry name" value="Ribonuclease H-like"/>
    <property type="match status" value="1"/>
</dbReference>
<dbReference type="PROSITE" id="PS50158">
    <property type="entry name" value="ZF_CCHC"/>
    <property type="match status" value="1"/>
</dbReference>
<keyword evidence="1" id="KW-0645">Protease</keyword>
<feature type="domain" description="Integrase catalytic" evidence="8">
    <location>
        <begin position="487"/>
        <end position="650"/>
    </location>
</feature>
<dbReference type="CDD" id="cd09272">
    <property type="entry name" value="RNase_HI_RT_Ty1"/>
    <property type="match status" value="1"/>
</dbReference>
<dbReference type="InterPro" id="IPR036397">
    <property type="entry name" value="RNaseH_sf"/>
</dbReference>
<dbReference type="InterPro" id="IPR043502">
    <property type="entry name" value="DNA/RNA_pol_sf"/>
</dbReference>
<evidence type="ECO:0008006" key="11">
    <source>
        <dbReference type="Google" id="ProtNLM"/>
    </source>
</evidence>
<evidence type="ECO:0000256" key="5">
    <source>
        <dbReference type="PROSITE-ProRule" id="PRU00047"/>
    </source>
</evidence>
<dbReference type="Pfam" id="PF00098">
    <property type="entry name" value="zf-CCHC"/>
    <property type="match status" value="1"/>
</dbReference>
<feature type="domain" description="CCHC-type" evidence="7">
    <location>
        <begin position="228"/>
        <end position="243"/>
    </location>
</feature>
<keyword evidence="4" id="KW-0378">Hydrolase</keyword>
<name>A0AAV0LLA2_9ROSI</name>
<dbReference type="GO" id="GO:0003676">
    <property type="term" value="F:nucleic acid binding"/>
    <property type="evidence" value="ECO:0007669"/>
    <property type="project" value="InterPro"/>
</dbReference>
<accession>A0AAV0LLA2</accession>
<dbReference type="Pfam" id="PF07727">
    <property type="entry name" value="RVT_2"/>
    <property type="match status" value="1"/>
</dbReference>
<dbReference type="GO" id="GO:0006508">
    <property type="term" value="P:proteolysis"/>
    <property type="evidence" value="ECO:0007669"/>
    <property type="project" value="UniProtKB-KW"/>
</dbReference>
<dbReference type="Pfam" id="PF22936">
    <property type="entry name" value="Pol_BBD"/>
    <property type="match status" value="1"/>
</dbReference>
<dbReference type="Pfam" id="PF25597">
    <property type="entry name" value="SH3_retrovirus"/>
    <property type="match status" value="1"/>
</dbReference>
<feature type="compositionally biased region" description="Basic and acidic residues" evidence="6">
    <location>
        <begin position="747"/>
        <end position="759"/>
    </location>
</feature>
<dbReference type="Pfam" id="PF14223">
    <property type="entry name" value="Retrotran_gag_2"/>
    <property type="match status" value="1"/>
</dbReference>
<evidence type="ECO:0000313" key="9">
    <source>
        <dbReference type="EMBL" id="CAI0435036.1"/>
    </source>
</evidence>
<dbReference type="PROSITE" id="PS50994">
    <property type="entry name" value="INTEGRASE"/>
    <property type="match status" value="1"/>
</dbReference>
<dbReference type="GO" id="GO:0008270">
    <property type="term" value="F:zinc ion binding"/>
    <property type="evidence" value="ECO:0007669"/>
    <property type="project" value="UniProtKB-KW"/>
</dbReference>
<dbReference type="GO" id="GO:0004190">
    <property type="term" value="F:aspartic-type endopeptidase activity"/>
    <property type="evidence" value="ECO:0007669"/>
    <property type="project" value="UniProtKB-KW"/>
</dbReference>
<feature type="region of interest" description="Disordered" evidence="6">
    <location>
        <begin position="732"/>
        <end position="785"/>
    </location>
</feature>
<dbReference type="Proteomes" id="UP001154282">
    <property type="component" value="Unassembled WGS sequence"/>
</dbReference>
<evidence type="ECO:0000259" key="8">
    <source>
        <dbReference type="PROSITE" id="PS50994"/>
    </source>
</evidence>
<dbReference type="PANTHER" id="PTHR42648">
    <property type="entry name" value="TRANSPOSASE, PUTATIVE-RELATED"/>
    <property type="match status" value="1"/>
</dbReference>
<organism evidence="9 10">
    <name type="scientific">Linum tenue</name>
    <dbReference type="NCBI Taxonomy" id="586396"/>
    <lineage>
        <taxon>Eukaryota</taxon>
        <taxon>Viridiplantae</taxon>
        <taxon>Streptophyta</taxon>
        <taxon>Embryophyta</taxon>
        <taxon>Tracheophyta</taxon>
        <taxon>Spermatophyta</taxon>
        <taxon>Magnoliopsida</taxon>
        <taxon>eudicotyledons</taxon>
        <taxon>Gunneridae</taxon>
        <taxon>Pentapetalae</taxon>
        <taxon>rosids</taxon>
        <taxon>fabids</taxon>
        <taxon>Malpighiales</taxon>
        <taxon>Linaceae</taxon>
        <taxon>Linum</taxon>
    </lineage>
</organism>
<dbReference type="InterPro" id="IPR057670">
    <property type="entry name" value="SH3_retrovirus"/>
</dbReference>
<evidence type="ECO:0000313" key="10">
    <source>
        <dbReference type="Proteomes" id="UP001154282"/>
    </source>
</evidence>
<dbReference type="InterPro" id="IPR012337">
    <property type="entry name" value="RNaseH-like_sf"/>
</dbReference>
<dbReference type="InterPro" id="IPR039537">
    <property type="entry name" value="Retrotran_Ty1/copia-like"/>
</dbReference>
<evidence type="ECO:0000256" key="3">
    <source>
        <dbReference type="ARBA" id="ARBA00022750"/>
    </source>
</evidence>
<gene>
    <name evidence="9" type="ORF">LITE_LOCUS24531</name>
</gene>